<dbReference type="Proteomes" id="UP001059546">
    <property type="component" value="Chromosome III"/>
</dbReference>
<dbReference type="Gene3D" id="3.30.460.10">
    <property type="entry name" value="Beta Polymerase, domain 2"/>
    <property type="match status" value="1"/>
</dbReference>
<dbReference type="CDD" id="cd05398">
    <property type="entry name" value="NT_ClassII-CCAase"/>
    <property type="match status" value="1"/>
</dbReference>
<dbReference type="InterPro" id="IPR002646">
    <property type="entry name" value="PolA_pol_head_dom"/>
</dbReference>
<accession>A0A9Q9C5D4</accession>
<protein>
    <submittedName>
        <fullName evidence="6">tRNA nucleotidyl transferase-related protein</fullName>
    </submittedName>
</protein>
<feature type="domain" description="Poly A polymerase head" evidence="5">
    <location>
        <begin position="31"/>
        <end position="164"/>
    </location>
</feature>
<dbReference type="AlphaFoldDB" id="A0A9Q9C5D4"/>
<evidence type="ECO:0000256" key="4">
    <source>
        <dbReference type="RuleBase" id="RU003953"/>
    </source>
</evidence>
<proteinExistence type="inferred from homology"/>
<evidence type="ECO:0000313" key="7">
    <source>
        <dbReference type="Proteomes" id="UP001059546"/>
    </source>
</evidence>
<keyword evidence="2 4" id="KW-0808">Transferase</keyword>
<evidence type="ECO:0000259" key="5">
    <source>
        <dbReference type="Pfam" id="PF01743"/>
    </source>
</evidence>
<evidence type="ECO:0000256" key="2">
    <source>
        <dbReference type="ARBA" id="ARBA00022679"/>
    </source>
</evidence>
<evidence type="ECO:0000313" key="6">
    <source>
        <dbReference type="EMBL" id="UTX42837.1"/>
    </source>
</evidence>
<dbReference type="Pfam" id="PF01743">
    <property type="entry name" value="PolyA_pol"/>
    <property type="match status" value="1"/>
</dbReference>
<dbReference type="EMBL" id="CP075149">
    <property type="protein sequence ID" value="UTX42837.1"/>
    <property type="molecule type" value="Genomic_DNA"/>
</dbReference>
<dbReference type="SUPFAM" id="SSF81301">
    <property type="entry name" value="Nucleotidyltransferase"/>
    <property type="match status" value="1"/>
</dbReference>
<dbReference type="SUPFAM" id="SSF81891">
    <property type="entry name" value="Poly A polymerase C-terminal region-like"/>
    <property type="match status" value="1"/>
</dbReference>
<organism evidence="6 7">
    <name type="scientific">Encephalitozoon hellem</name>
    <name type="common">Microsporidian parasite</name>
    <dbReference type="NCBI Taxonomy" id="27973"/>
    <lineage>
        <taxon>Eukaryota</taxon>
        <taxon>Fungi</taxon>
        <taxon>Fungi incertae sedis</taxon>
        <taxon>Microsporidia</taxon>
        <taxon>Unikaryonidae</taxon>
        <taxon>Encephalitozoon</taxon>
    </lineage>
</organism>
<comment type="similarity">
    <text evidence="1 4">Belongs to the tRNA nucleotidyltransferase/poly(A) polymerase family.</text>
</comment>
<dbReference type="GO" id="GO:0001680">
    <property type="term" value="P:tRNA 3'-terminal CCA addition"/>
    <property type="evidence" value="ECO:0007669"/>
    <property type="project" value="TreeGrafter"/>
</dbReference>
<dbReference type="Gene3D" id="1.10.3090.10">
    <property type="entry name" value="cca-adding enzyme, domain 2"/>
    <property type="match status" value="1"/>
</dbReference>
<name>A0A9Q9C5D4_ENCHE</name>
<gene>
    <name evidence="6" type="ORF">GPU96_03g05610</name>
</gene>
<dbReference type="PANTHER" id="PTHR13734:SF5">
    <property type="entry name" value="CCA TRNA NUCLEOTIDYLTRANSFERASE, MITOCHONDRIAL"/>
    <property type="match status" value="1"/>
</dbReference>
<evidence type="ECO:0000256" key="1">
    <source>
        <dbReference type="ARBA" id="ARBA00007265"/>
    </source>
</evidence>
<evidence type="ECO:0000256" key="3">
    <source>
        <dbReference type="ARBA" id="ARBA00022884"/>
    </source>
</evidence>
<sequence>MDNQINCTEAEEDIFDLIIRHARGFRNVIPRVAGGWVRDKIMGNPSFDMDIALENISGYKFAAGLAKSTRGQKLTEVHVIKDNPEKSKHLETAVVRINGFCVDFVNLRSETYSETRIPNINPGTPQEDAFRRDLTINSLFYNLFTREIEDYTGRGVDDIKRKILATPLDPRTTLLDDPLRLVRIFRFHSKFGFKIDEKIDEALLDERIKPALEKKVSNERIHIEIFKILHYPRGQYGLLEIIRRGYVGPIFKPPAEKTTSYEKGAVFCEIVEKITNLWGRPYRREVLNLYTVLCFFIGLTVPNKKGAAFSNTYTMKTSLPSSKKFVKMIDKIEESLVFLSKYDMKRLGTEDFIRMVRFMGETWYESLVIYSAAEYMEGRQERYEDGLRAIYGIIQEDMGECHLSRPIVDTCSLAQTLEISKVDIRFYIEESIVYQLLSGTENPEEIISHLRTIKAVRETHQKKL</sequence>
<dbReference type="GO" id="GO:0052929">
    <property type="term" value="F:ATP:3'-cytidine-cytidine-tRNA adenylyltransferase activity"/>
    <property type="evidence" value="ECO:0007669"/>
    <property type="project" value="TreeGrafter"/>
</dbReference>
<dbReference type="PANTHER" id="PTHR13734">
    <property type="entry name" value="TRNA-NUCLEOTIDYLTRANSFERASE"/>
    <property type="match status" value="1"/>
</dbReference>
<dbReference type="InterPro" id="IPR043519">
    <property type="entry name" value="NT_sf"/>
</dbReference>
<keyword evidence="3 4" id="KW-0694">RNA-binding</keyword>
<dbReference type="GO" id="GO:0052927">
    <property type="term" value="F:CC tRNA cytidylyltransferase activity"/>
    <property type="evidence" value="ECO:0007669"/>
    <property type="project" value="TreeGrafter"/>
</dbReference>
<dbReference type="GO" id="GO:0003723">
    <property type="term" value="F:RNA binding"/>
    <property type="evidence" value="ECO:0007669"/>
    <property type="project" value="UniProtKB-KW"/>
</dbReference>
<reference evidence="6" key="1">
    <citation type="submission" date="2021-05" db="EMBL/GenBank/DDBJ databases">
        <title>Encephalitozoon hellem ATCC 50604 Complete Genome.</title>
        <authorList>
            <person name="Mascarenhas dos Santos A.C."/>
            <person name="Julian A.T."/>
            <person name="Pombert J.-F."/>
        </authorList>
    </citation>
    <scope>NUCLEOTIDE SEQUENCE</scope>
    <source>
        <strain evidence="6">ATCC 50604</strain>
    </source>
</reference>